<accession>A0A6J6MRL7</accession>
<evidence type="ECO:0000313" key="1">
    <source>
        <dbReference type="EMBL" id="CAB4676961.1"/>
    </source>
</evidence>
<organism evidence="1">
    <name type="scientific">freshwater metagenome</name>
    <dbReference type="NCBI Taxonomy" id="449393"/>
    <lineage>
        <taxon>unclassified sequences</taxon>
        <taxon>metagenomes</taxon>
        <taxon>ecological metagenomes</taxon>
    </lineage>
</organism>
<sequence length="98" mass="11593">MERFFVDHAERWEQPALFKTMLIERRNTCVLVAIRRTDWFTLLQKFDRVFVIRVAAEVILEHTRKRNRIERRVDHCMADLAANDVVLTAVDRAPLNGA</sequence>
<gene>
    <name evidence="1" type="ORF">UFOPK2350_00723</name>
</gene>
<dbReference type="EMBL" id="CAEZXE010000050">
    <property type="protein sequence ID" value="CAB4676961.1"/>
    <property type="molecule type" value="Genomic_DNA"/>
</dbReference>
<name>A0A6J6MRL7_9ZZZZ</name>
<reference evidence="1" key="1">
    <citation type="submission" date="2020-05" db="EMBL/GenBank/DDBJ databases">
        <authorList>
            <person name="Chiriac C."/>
            <person name="Salcher M."/>
            <person name="Ghai R."/>
            <person name="Kavagutti S V."/>
        </authorList>
    </citation>
    <scope>NUCLEOTIDE SEQUENCE</scope>
</reference>
<dbReference type="AlphaFoldDB" id="A0A6J6MRL7"/>
<protein>
    <submittedName>
        <fullName evidence="1">Unannotated protein</fullName>
    </submittedName>
</protein>
<proteinExistence type="predicted"/>